<dbReference type="AlphaFoldDB" id="A0A843YZF7"/>
<sequence>MNAITLDTLKAFPQQLEAHYAAIPAEYKNWAPDSWDGVPSEPFTAIEQICHVRDIEIEGYHLRFHRTLNEVHPTLLDIDSITITKERPYATSNPAEVFNAFRIARAKTVALISNLRPADFERTAVFLGYGPLTLRSLVHYLCSHDQQHLAGLQWLLGKIEASRAGP</sequence>
<dbReference type="Proteomes" id="UP000451565">
    <property type="component" value="Unassembled WGS sequence"/>
</dbReference>
<dbReference type="OrthoDB" id="7172021at2"/>
<reference evidence="2 3" key="1">
    <citation type="submission" date="2019-10" db="EMBL/GenBank/DDBJ databases">
        <title>Glaciimonas soli sp. nov., a psychrophilic bacterium isolated from the forest soil of a high elevation mountain in Taiwan.</title>
        <authorList>
            <person name="Wang L.-T."/>
            <person name="Shieh W.Y."/>
        </authorList>
    </citation>
    <scope>NUCLEOTIDE SEQUENCE [LARGE SCALE GENOMIC DNA]</scope>
    <source>
        <strain evidence="2 3">GS1</strain>
    </source>
</reference>
<accession>A0A843YZF7</accession>
<organism evidence="2 3">
    <name type="scientific">Glaciimonas soli</name>
    <dbReference type="NCBI Taxonomy" id="2590999"/>
    <lineage>
        <taxon>Bacteria</taxon>
        <taxon>Pseudomonadati</taxon>
        <taxon>Pseudomonadota</taxon>
        <taxon>Betaproteobacteria</taxon>
        <taxon>Burkholderiales</taxon>
        <taxon>Oxalobacteraceae</taxon>
        <taxon>Glaciimonas</taxon>
    </lineage>
</organism>
<proteinExistence type="predicted"/>
<feature type="domain" description="DinB-like" evidence="1">
    <location>
        <begin position="11"/>
        <end position="150"/>
    </location>
</feature>
<gene>
    <name evidence="2" type="ORF">GEV47_18595</name>
</gene>
<dbReference type="SUPFAM" id="SSF109854">
    <property type="entry name" value="DinB/YfiT-like putative metalloenzymes"/>
    <property type="match status" value="1"/>
</dbReference>
<evidence type="ECO:0000313" key="2">
    <source>
        <dbReference type="EMBL" id="MQR02691.1"/>
    </source>
</evidence>
<dbReference type="Pfam" id="PF12867">
    <property type="entry name" value="DinB_2"/>
    <property type="match status" value="1"/>
</dbReference>
<evidence type="ECO:0000313" key="3">
    <source>
        <dbReference type="Proteomes" id="UP000451565"/>
    </source>
</evidence>
<dbReference type="InterPro" id="IPR024775">
    <property type="entry name" value="DinB-like"/>
</dbReference>
<dbReference type="InterPro" id="IPR034660">
    <property type="entry name" value="DinB/YfiT-like"/>
</dbReference>
<keyword evidence="3" id="KW-1185">Reference proteome</keyword>
<dbReference type="RefSeq" id="WP_153236317.1">
    <property type="nucleotide sequence ID" value="NZ_WINI01000014.1"/>
</dbReference>
<dbReference type="Gene3D" id="1.20.120.450">
    <property type="entry name" value="dinb family like domain"/>
    <property type="match status" value="1"/>
</dbReference>
<dbReference type="EMBL" id="WINI01000014">
    <property type="protein sequence ID" value="MQR02691.1"/>
    <property type="molecule type" value="Genomic_DNA"/>
</dbReference>
<protein>
    <submittedName>
        <fullName evidence="2">DinB family protein</fullName>
    </submittedName>
</protein>
<comment type="caution">
    <text evidence="2">The sequence shown here is derived from an EMBL/GenBank/DDBJ whole genome shotgun (WGS) entry which is preliminary data.</text>
</comment>
<name>A0A843YZF7_9BURK</name>
<evidence type="ECO:0000259" key="1">
    <source>
        <dbReference type="Pfam" id="PF12867"/>
    </source>
</evidence>